<feature type="region of interest" description="Disordered" evidence="3">
    <location>
        <begin position="566"/>
        <end position="589"/>
    </location>
</feature>
<comment type="caution">
    <text evidence="6">The sequence shown here is derived from an EMBL/GenBank/DDBJ whole genome shotgun (WGS) entry which is preliminary data.</text>
</comment>
<dbReference type="Pfam" id="PF04183">
    <property type="entry name" value="IucA_IucC"/>
    <property type="match status" value="1"/>
</dbReference>
<evidence type="ECO:0000313" key="6">
    <source>
        <dbReference type="EMBL" id="MDG0846926.1"/>
    </source>
</evidence>
<evidence type="ECO:0000256" key="1">
    <source>
        <dbReference type="ARBA" id="ARBA00004924"/>
    </source>
</evidence>
<dbReference type="InterPro" id="IPR007310">
    <property type="entry name" value="Aerobactin_biosyn_IucA/IucC_N"/>
</dbReference>
<evidence type="ECO:0000313" key="7">
    <source>
        <dbReference type="Proteomes" id="UP001152422"/>
    </source>
</evidence>
<feature type="domain" description="Aerobactin siderophore biosynthesis IucA/IucC-like C-terminal" evidence="5">
    <location>
        <begin position="418"/>
        <end position="562"/>
    </location>
</feature>
<name>A0A9X4QYX5_9STAP</name>
<accession>A0A9X4QYX5</accession>
<evidence type="ECO:0000259" key="4">
    <source>
        <dbReference type="Pfam" id="PF04183"/>
    </source>
</evidence>
<evidence type="ECO:0000259" key="5">
    <source>
        <dbReference type="Pfam" id="PF06276"/>
    </source>
</evidence>
<proteinExistence type="inferred from homology"/>
<dbReference type="GO" id="GO:0016881">
    <property type="term" value="F:acid-amino acid ligase activity"/>
    <property type="evidence" value="ECO:0007669"/>
    <property type="project" value="UniProtKB-ARBA"/>
</dbReference>
<keyword evidence="7" id="KW-1185">Reference proteome</keyword>
<dbReference type="PANTHER" id="PTHR34384">
    <property type="entry name" value="L-2,3-DIAMINOPROPANOATE--CITRATE LIGASE"/>
    <property type="match status" value="1"/>
</dbReference>
<reference evidence="6" key="1">
    <citation type="submission" date="2022-05" db="EMBL/GenBank/DDBJ databases">
        <title>Comparative genomics of Staphylococcus equorum isolates.</title>
        <authorList>
            <person name="Luelf R.H."/>
        </authorList>
    </citation>
    <scope>NUCLEOTIDE SEQUENCE</scope>
    <source>
        <strain evidence="6">TMW 2.2497</strain>
    </source>
</reference>
<dbReference type="RefSeq" id="WP_277583494.1">
    <property type="nucleotide sequence ID" value="NZ_JAMBPY010000007.1"/>
</dbReference>
<dbReference type="InterPro" id="IPR037455">
    <property type="entry name" value="LucA/IucC-like"/>
</dbReference>
<dbReference type="GO" id="GO:0019290">
    <property type="term" value="P:siderophore biosynthetic process"/>
    <property type="evidence" value="ECO:0007669"/>
    <property type="project" value="InterPro"/>
</dbReference>
<dbReference type="NCBIfam" id="NF033583">
    <property type="entry name" value="staphy_B_SbnC"/>
    <property type="match status" value="1"/>
</dbReference>
<dbReference type="EMBL" id="JAMBQA010000007">
    <property type="protein sequence ID" value="MDG0846926.1"/>
    <property type="molecule type" value="Genomic_DNA"/>
</dbReference>
<dbReference type="AlphaFoldDB" id="A0A9X4QYX5"/>
<protein>
    <submittedName>
        <fullName evidence="6">Staphyloferrin B biosynthesis protein SbnC</fullName>
    </submittedName>
</protein>
<evidence type="ECO:0000256" key="3">
    <source>
        <dbReference type="SAM" id="MobiDB-lite"/>
    </source>
</evidence>
<dbReference type="PANTHER" id="PTHR34384:SF6">
    <property type="entry name" value="STAPHYLOFERRIN B SYNTHASE"/>
    <property type="match status" value="1"/>
</dbReference>
<feature type="domain" description="Aerobactin siderophore biosynthesis IucA/IucC N-terminal" evidence="4">
    <location>
        <begin position="137"/>
        <end position="377"/>
    </location>
</feature>
<evidence type="ECO:0000256" key="2">
    <source>
        <dbReference type="ARBA" id="ARBA00007832"/>
    </source>
</evidence>
<gene>
    <name evidence="6" type="primary">sbnC</name>
    <name evidence="6" type="ORF">M4L89_11885</name>
</gene>
<comment type="pathway">
    <text evidence="1">Siderophore biosynthesis.</text>
</comment>
<sequence length="589" mass="67298">MIEVTANHQQNHAHTTILRDLVDGLLFEDVFGLLTKSEALQIASDTILKYGNEDKVLYIPVYHSGLNIYRLKGTTVFVKDNDEQHAINALGLWDALVEMNAPSSHELNTVRFREGLEVAMDQLTAQLAGLTLSEHPFIKSEQFASLKDRPFHPLAKEKRGLGKSDYQQYQPEYFKTFSLKTVAIHRDYILKSEYLNESLLNKALAIEDEDILAHTLESASLSSESYMVFPVHPWQMTHVIPEMFQAEIAARIIVPLDYEFSEFLPSSSMRSLIDIQRPFQHIKVPFSMQSLGALRLTPTRYLLNGEKAEQLLSEIIAQDSTLENKVALCNEKQWLSFINADKDIFQDQIGHLTTQIRSYPKQVTASSSQLVSMAALAAHDATLYEDILGIAQAQMESQQLEVLFDEMIDEFLHIMLQFMKNGVLPEVHGQNILILFKEGHVDQFILRDHDTVRIYPRWMHENNIDIPQYAISKNSPNTLINEDIETFFTYFQTLAVSVNLYAIVDMLHHVFGLDELMLMNKIKSSLSKHVQQMDCSEVDKAQVQHILFEKQTWPFKRVLLPLLHQQESGGGSMPSSIGTIPNPMMRHEQ</sequence>
<dbReference type="Gene3D" id="1.10.510.40">
    <property type="match status" value="1"/>
</dbReference>
<dbReference type="Pfam" id="PF06276">
    <property type="entry name" value="FhuF"/>
    <property type="match status" value="1"/>
</dbReference>
<dbReference type="Proteomes" id="UP001152422">
    <property type="component" value="Unassembled WGS sequence"/>
</dbReference>
<organism evidence="6 7">
    <name type="scientific">Staphylococcus equorum</name>
    <dbReference type="NCBI Taxonomy" id="246432"/>
    <lineage>
        <taxon>Bacteria</taxon>
        <taxon>Bacillati</taxon>
        <taxon>Bacillota</taxon>
        <taxon>Bacilli</taxon>
        <taxon>Bacillales</taxon>
        <taxon>Staphylococcaceae</taxon>
        <taxon>Staphylococcus</taxon>
    </lineage>
</organism>
<comment type="similarity">
    <text evidence="2">Belongs to the IucA/IucC family.</text>
</comment>
<dbReference type="InterPro" id="IPR022770">
    <property type="entry name" value="IucA/IucC-like_C"/>
</dbReference>